<protein>
    <submittedName>
        <fullName evidence="3">Uncharacterized protein</fullName>
    </submittedName>
</protein>
<keyword evidence="2" id="KW-1133">Transmembrane helix</keyword>
<reference evidence="3 4" key="1">
    <citation type="journal article" date="2015" name="Genome Announc.">
        <title>Complete Genome of Salmonella enterica Serovar Typhimurium T5-Like Siphophage Stitch.</title>
        <authorList>
            <person name="Grover J.M."/>
            <person name="Luna A.J."/>
            <person name="Wood T.L."/>
            <person name="Chamakura K.R."/>
            <person name="Kuty Everett G.F."/>
        </authorList>
    </citation>
    <scope>NUCLEOTIDE SEQUENCE [LARGE SCALE GENOMIC DNA]</scope>
</reference>
<organism evidence="3 4">
    <name type="scientific">Salmonella phage Stitch</name>
    <dbReference type="NCBI Taxonomy" id="2991861"/>
    <lineage>
        <taxon>Viruses</taxon>
        <taxon>Duplodnaviria</taxon>
        <taxon>Heunggongvirae</taxon>
        <taxon>Uroviricota</taxon>
        <taxon>Caudoviricetes</taxon>
        <taxon>Demerecviridae</taxon>
        <taxon>Markadamsvirinae</taxon>
        <taxon>Epseptimavirus</taxon>
        <taxon>Epseptimavirus stitch</taxon>
    </lineage>
</organism>
<name>A0A0A0RQZ3_9CAUD</name>
<evidence type="ECO:0000256" key="2">
    <source>
        <dbReference type="SAM" id="Phobius"/>
    </source>
</evidence>
<accession>A0A0A0RQZ3</accession>
<evidence type="ECO:0000256" key="1">
    <source>
        <dbReference type="SAM" id="Coils"/>
    </source>
</evidence>
<evidence type="ECO:0000313" key="3">
    <source>
        <dbReference type="EMBL" id="AIW04114.1"/>
    </source>
</evidence>
<feature type="coiled-coil region" evidence="1">
    <location>
        <begin position="20"/>
        <end position="61"/>
    </location>
</feature>
<proteinExistence type="predicted"/>
<dbReference type="OrthoDB" id="26160at10239"/>
<evidence type="ECO:0000313" key="4">
    <source>
        <dbReference type="Proteomes" id="UP000030204"/>
    </source>
</evidence>
<feature type="transmembrane region" description="Helical" evidence="2">
    <location>
        <begin position="6"/>
        <end position="22"/>
    </location>
</feature>
<dbReference type="RefSeq" id="YP_009146104.1">
    <property type="nucleotide sequence ID" value="NC_027297.1"/>
</dbReference>
<gene>
    <name evidence="3" type="ORF">CPT_Stitch163</name>
</gene>
<dbReference type="KEGG" id="vg:24598859"/>
<sequence length="64" mass="7793">MDWLGFITLVVWLVWIVGYMTSHRNRIQRLEDKVTQLNINMDKLLDSQRNDRARIHQLERELDV</sequence>
<keyword evidence="1" id="KW-0175">Coiled coil</keyword>
<keyword evidence="2" id="KW-0472">Membrane</keyword>
<dbReference type="GeneID" id="24598859"/>
<keyword evidence="2" id="KW-0812">Transmembrane</keyword>
<keyword evidence="4" id="KW-1185">Reference proteome</keyword>
<dbReference type="EMBL" id="KM236244">
    <property type="protein sequence ID" value="AIW04114.1"/>
    <property type="molecule type" value="Genomic_DNA"/>
</dbReference>
<dbReference type="Proteomes" id="UP000030204">
    <property type="component" value="Segment"/>
</dbReference>